<gene>
    <name evidence="1" type="ORF">BX591_108148</name>
</gene>
<dbReference type="RefSeq" id="WP_111932289.1">
    <property type="nucleotide sequence ID" value="NZ_CADFFP010000009.1"/>
</dbReference>
<dbReference type="AlphaFoldDB" id="A0A329CEG8"/>
<evidence type="ECO:0000313" key="1">
    <source>
        <dbReference type="EMBL" id="RAS32041.1"/>
    </source>
</evidence>
<comment type="caution">
    <text evidence="1">The sequence shown here is derived from an EMBL/GenBank/DDBJ whole genome shotgun (WGS) entry which is preliminary data.</text>
</comment>
<evidence type="ECO:0000313" key="2">
    <source>
        <dbReference type="Proteomes" id="UP000248918"/>
    </source>
</evidence>
<dbReference type="InterPro" id="IPR021505">
    <property type="entry name" value="Phage_B3_Orf6"/>
</dbReference>
<reference evidence="1 2" key="1">
    <citation type="submission" date="2018-06" db="EMBL/GenBank/DDBJ databases">
        <title>Genomic Encyclopedia of Type Strains, Phase III (KMG-III): the genomes of soil and plant-associated and newly described type strains.</title>
        <authorList>
            <person name="Whitman W."/>
        </authorList>
    </citation>
    <scope>NUCLEOTIDE SEQUENCE [LARGE SCALE GENOMIC DNA]</scope>
    <source>
        <strain evidence="1 2">LMG 23644</strain>
    </source>
</reference>
<name>A0A329CEG8_9BURK</name>
<dbReference type="OrthoDB" id="7554786at2"/>
<protein>
    <submittedName>
        <fullName evidence="1">Uncharacterized protein DUF3164</fullName>
    </submittedName>
</protein>
<accession>A0A329CEG8</accession>
<dbReference type="Pfam" id="PF11363">
    <property type="entry name" value="DUF3164"/>
    <property type="match status" value="1"/>
</dbReference>
<dbReference type="EMBL" id="QLTK01000008">
    <property type="protein sequence ID" value="RAS32041.1"/>
    <property type="molecule type" value="Genomic_DNA"/>
</dbReference>
<organism evidence="1 2">
    <name type="scientific">Paraburkholderia bryophila</name>
    <dbReference type="NCBI Taxonomy" id="420952"/>
    <lineage>
        <taxon>Bacteria</taxon>
        <taxon>Pseudomonadati</taxon>
        <taxon>Pseudomonadota</taxon>
        <taxon>Betaproteobacteria</taxon>
        <taxon>Burkholderiales</taxon>
        <taxon>Burkholderiaceae</taxon>
        <taxon>Paraburkholderia</taxon>
    </lineage>
</organism>
<dbReference type="Proteomes" id="UP000248918">
    <property type="component" value="Unassembled WGS sequence"/>
</dbReference>
<sequence length="204" mass="22955">MNSTIPAGYVPDARGRLVPASMVKPIDRLRDQTIHGLIDDARLLHRQLAEFKARAFADIAAFVETSHEAYGLKVGGTKGNISLITFDGRYKVVRQIAEYIQFDERLQAARELIDACILEWTQGSRDEIKVLIAEAFQVDKEGKVSTARILALRRRSIEHPQWKLAMQAIADSVRVTDSRPYVRLYERSETTGEYQPISLDLAGA</sequence>
<proteinExistence type="predicted"/>